<protein>
    <submittedName>
        <fullName evidence="1">DUF2188 domain-containing protein</fullName>
    </submittedName>
</protein>
<organism evidence="1 2">
    <name type="scientific">Rugamonas fusca</name>
    <dbReference type="NCBI Taxonomy" id="2758568"/>
    <lineage>
        <taxon>Bacteria</taxon>
        <taxon>Pseudomonadati</taxon>
        <taxon>Pseudomonadota</taxon>
        <taxon>Betaproteobacteria</taxon>
        <taxon>Burkholderiales</taxon>
        <taxon>Oxalobacteraceae</taxon>
        <taxon>Telluria group</taxon>
        <taxon>Rugamonas</taxon>
    </lineage>
</organism>
<accession>A0A7W2EIW5</accession>
<evidence type="ECO:0000313" key="2">
    <source>
        <dbReference type="Proteomes" id="UP000566711"/>
    </source>
</evidence>
<reference evidence="1 2" key="1">
    <citation type="submission" date="2020-07" db="EMBL/GenBank/DDBJ databases">
        <title>Novel species isolated from subtropical streams in China.</title>
        <authorList>
            <person name="Lu H."/>
        </authorList>
    </citation>
    <scope>NUCLEOTIDE SEQUENCE [LARGE SCALE GENOMIC DNA]</scope>
    <source>
        <strain evidence="1 2">FT3S</strain>
    </source>
</reference>
<comment type="caution">
    <text evidence="1">The sequence shown here is derived from an EMBL/GenBank/DDBJ whole genome shotgun (WGS) entry which is preliminary data.</text>
</comment>
<dbReference type="AlphaFoldDB" id="A0A7W2EIW5"/>
<dbReference type="Proteomes" id="UP000566711">
    <property type="component" value="Unassembled WGS sequence"/>
</dbReference>
<dbReference type="EMBL" id="JACEZS010000013">
    <property type="protein sequence ID" value="MBA5606781.1"/>
    <property type="molecule type" value="Genomic_DNA"/>
</dbReference>
<evidence type="ECO:0000313" key="1">
    <source>
        <dbReference type="EMBL" id="MBA5606781.1"/>
    </source>
</evidence>
<proteinExistence type="predicted"/>
<keyword evidence="2" id="KW-1185">Reference proteome</keyword>
<name>A0A7W2EIW5_9BURK</name>
<sequence length="69" mass="7595">MPNVYIEPMPKGGGDIDHYVIEHADGRRDSGPYPTQAHAIAAAKAKGFHPLIARVRHTNKGLPDHWRSA</sequence>
<gene>
    <name evidence="1" type="ORF">H3H36_15600</name>
</gene>
<dbReference type="RefSeq" id="WP_182219017.1">
    <property type="nucleotide sequence ID" value="NZ_JACEZS010000013.1"/>
</dbReference>